<evidence type="ECO:0000313" key="2">
    <source>
        <dbReference type="Proteomes" id="UP000499080"/>
    </source>
</evidence>
<dbReference type="Proteomes" id="UP000499080">
    <property type="component" value="Unassembled WGS sequence"/>
</dbReference>
<keyword evidence="2" id="KW-1185">Reference proteome</keyword>
<proteinExistence type="predicted"/>
<evidence type="ECO:0000313" key="1">
    <source>
        <dbReference type="EMBL" id="GBN84669.1"/>
    </source>
</evidence>
<name>A0A4Y2SBI3_ARAVE</name>
<accession>A0A4Y2SBI3</accession>
<sequence>MFGNTNGDISLHEADSELGKFPWESFESDHWEQVLPECYPDNFGFRNNVIPLPQKLIPPKGTIQILIAMKTTKRPGQTDSFAYYERGKSSSDFLRQTVSRNKQSNFHAGPVLTIIEEQVCDRPVLRNHQRRLSTFSSRLKGYSANGLKPDRLVWSSLFFDYTTKSGLMHSCRNELQARIM</sequence>
<reference evidence="1 2" key="1">
    <citation type="journal article" date="2019" name="Sci. Rep.">
        <title>Orb-weaving spider Araneus ventricosus genome elucidates the spidroin gene catalogue.</title>
        <authorList>
            <person name="Kono N."/>
            <person name="Nakamura H."/>
            <person name="Ohtoshi R."/>
            <person name="Moran D.A.P."/>
            <person name="Shinohara A."/>
            <person name="Yoshida Y."/>
            <person name="Fujiwara M."/>
            <person name="Mori M."/>
            <person name="Tomita M."/>
            <person name="Arakawa K."/>
        </authorList>
    </citation>
    <scope>NUCLEOTIDE SEQUENCE [LARGE SCALE GENOMIC DNA]</scope>
</reference>
<gene>
    <name evidence="1" type="ORF">AVEN_112165_1</name>
</gene>
<comment type="caution">
    <text evidence="1">The sequence shown here is derived from an EMBL/GenBank/DDBJ whole genome shotgun (WGS) entry which is preliminary data.</text>
</comment>
<dbReference type="AlphaFoldDB" id="A0A4Y2SBI3"/>
<dbReference type="EMBL" id="BGPR01020440">
    <property type="protein sequence ID" value="GBN84669.1"/>
    <property type="molecule type" value="Genomic_DNA"/>
</dbReference>
<protein>
    <submittedName>
        <fullName evidence="1">Uncharacterized protein</fullName>
    </submittedName>
</protein>
<organism evidence="1 2">
    <name type="scientific">Araneus ventricosus</name>
    <name type="common">Orbweaver spider</name>
    <name type="synonym">Epeira ventricosa</name>
    <dbReference type="NCBI Taxonomy" id="182803"/>
    <lineage>
        <taxon>Eukaryota</taxon>
        <taxon>Metazoa</taxon>
        <taxon>Ecdysozoa</taxon>
        <taxon>Arthropoda</taxon>
        <taxon>Chelicerata</taxon>
        <taxon>Arachnida</taxon>
        <taxon>Araneae</taxon>
        <taxon>Araneomorphae</taxon>
        <taxon>Entelegynae</taxon>
        <taxon>Araneoidea</taxon>
        <taxon>Araneidae</taxon>
        <taxon>Araneus</taxon>
    </lineage>
</organism>